<protein>
    <recommendedName>
        <fullName evidence="4">DUF5808 domain-containing protein</fullName>
    </recommendedName>
</protein>
<accession>A0AAU8N2Y8</accession>
<organism evidence="3">
    <name type="scientific">Actinomyces timonensis</name>
    <dbReference type="NCBI Taxonomy" id="1288391"/>
    <lineage>
        <taxon>Bacteria</taxon>
        <taxon>Bacillati</taxon>
        <taxon>Actinomycetota</taxon>
        <taxon>Actinomycetes</taxon>
        <taxon>Actinomycetales</taxon>
        <taxon>Actinomycetaceae</taxon>
        <taxon>Actinomyces</taxon>
    </lineage>
</organism>
<gene>
    <name evidence="3" type="ORF">ABXS69_08925</name>
</gene>
<feature type="transmembrane region" description="Helical" evidence="2">
    <location>
        <begin position="198"/>
        <end position="220"/>
    </location>
</feature>
<dbReference type="AlphaFoldDB" id="A0AAU8N2Y8"/>
<evidence type="ECO:0008006" key="4">
    <source>
        <dbReference type="Google" id="ProtNLM"/>
    </source>
</evidence>
<keyword evidence="2" id="KW-0812">Transmembrane</keyword>
<evidence type="ECO:0000256" key="1">
    <source>
        <dbReference type="SAM" id="MobiDB-lite"/>
    </source>
</evidence>
<dbReference type="EMBL" id="CP159989">
    <property type="protein sequence ID" value="XCP82072.1"/>
    <property type="molecule type" value="Genomic_DNA"/>
</dbReference>
<evidence type="ECO:0000313" key="3">
    <source>
        <dbReference type="EMBL" id="XCP82072.1"/>
    </source>
</evidence>
<evidence type="ECO:0000256" key="2">
    <source>
        <dbReference type="SAM" id="Phobius"/>
    </source>
</evidence>
<keyword evidence="2" id="KW-1133">Transmembrane helix</keyword>
<proteinExistence type="predicted"/>
<sequence length="241" mass="23920">MSTAEPRTAGSPTRAPGPGAPTSWEDAEWDDAAPAEAPRILGIPVSLDPRGLRERAARHYSPTDPLLVPRAWGIGWDLNLGALAVRAGWTNPDDLGDDLRLGPTGMSALSLAPAVLAAGAAIGAGAVSGSAPPTARAASAPSLVPAAVAATALGAVDLALDAPLPQRLGHATSSLLLTGAGIAGALQQRGRAGRAQRAAVVVGATAAATGLAIATTRAAIRRAMRGPSTDGIRGTAPEEES</sequence>
<feature type="region of interest" description="Disordered" evidence="1">
    <location>
        <begin position="1"/>
        <end position="30"/>
    </location>
</feature>
<keyword evidence="2" id="KW-0472">Membrane</keyword>
<name>A0AAU8N2Y8_9ACTO</name>
<reference evidence="3" key="1">
    <citation type="submission" date="2024-05" db="EMBL/GenBank/DDBJ databases">
        <title>Draft genome assemblies of 36 bacteria isolated from hibernating arctic ground squirrels.</title>
        <authorList>
            <person name="McKee H."/>
            <person name="Mullen L."/>
            <person name="Drown D.M."/>
            <person name="Duddleston K.N."/>
        </authorList>
    </citation>
    <scope>NUCLEOTIDE SEQUENCE</scope>
    <source>
        <strain evidence="3">AR004</strain>
    </source>
</reference>
<dbReference type="RefSeq" id="WP_366180321.1">
    <property type="nucleotide sequence ID" value="NZ_CP159989.1"/>
</dbReference>